<reference evidence="6 7" key="1">
    <citation type="journal article" date="2016" name="Nat. Commun.">
        <title>Thousands of microbial genomes shed light on interconnected biogeochemical processes in an aquifer system.</title>
        <authorList>
            <person name="Anantharaman K."/>
            <person name="Brown C.T."/>
            <person name="Hug L.A."/>
            <person name="Sharon I."/>
            <person name="Castelle C.J."/>
            <person name="Probst A.J."/>
            <person name="Thomas B.C."/>
            <person name="Singh A."/>
            <person name="Wilkins M.J."/>
            <person name="Karaoz U."/>
            <person name="Brodie E.L."/>
            <person name="Williams K.H."/>
            <person name="Hubbard S.S."/>
            <person name="Banfield J.F."/>
        </authorList>
    </citation>
    <scope>NUCLEOTIDE SEQUENCE [LARGE SCALE GENOMIC DNA]</scope>
</reference>
<evidence type="ECO:0000313" key="7">
    <source>
        <dbReference type="Proteomes" id="UP000176186"/>
    </source>
</evidence>
<dbReference type="EMBL" id="MFKE01000020">
    <property type="protein sequence ID" value="OGG34822.1"/>
    <property type="molecule type" value="Genomic_DNA"/>
</dbReference>
<name>A0A1F6BDI7_9BACT</name>
<accession>A0A1F6BDI7</accession>
<keyword evidence="1" id="KW-0949">S-adenosyl-L-methionine</keyword>
<dbReference type="CDD" id="cd01335">
    <property type="entry name" value="Radical_SAM"/>
    <property type="match status" value="1"/>
</dbReference>
<evidence type="ECO:0000256" key="2">
    <source>
        <dbReference type="ARBA" id="ARBA00022723"/>
    </source>
</evidence>
<dbReference type="InterPro" id="IPR058240">
    <property type="entry name" value="rSAM_sf"/>
</dbReference>
<dbReference type="PROSITE" id="PS51918">
    <property type="entry name" value="RADICAL_SAM"/>
    <property type="match status" value="1"/>
</dbReference>
<dbReference type="NCBIfam" id="TIGR02495">
    <property type="entry name" value="NrdG2"/>
    <property type="match status" value="1"/>
</dbReference>
<evidence type="ECO:0000256" key="1">
    <source>
        <dbReference type="ARBA" id="ARBA00022691"/>
    </source>
</evidence>
<evidence type="ECO:0000313" key="6">
    <source>
        <dbReference type="EMBL" id="OGG34822.1"/>
    </source>
</evidence>
<dbReference type="SFLD" id="SFLDG01094">
    <property type="entry name" value="Uncharacterised_Radical_SAM_Su"/>
    <property type="match status" value="1"/>
</dbReference>
<keyword evidence="2" id="KW-0479">Metal-binding</keyword>
<dbReference type="STRING" id="1798401.A2363_00035"/>
<dbReference type="SFLD" id="SFLDS00029">
    <property type="entry name" value="Radical_SAM"/>
    <property type="match status" value="1"/>
</dbReference>
<keyword evidence="4" id="KW-0411">Iron-sulfur</keyword>
<evidence type="ECO:0000256" key="3">
    <source>
        <dbReference type="ARBA" id="ARBA00023004"/>
    </source>
</evidence>
<keyword evidence="3" id="KW-0408">Iron</keyword>
<evidence type="ECO:0000256" key="4">
    <source>
        <dbReference type="ARBA" id="ARBA00023014"/>
    </source>
</evidence>
<organism evidence="6 7">
    <name type="scientific">Candidatus Gottesmanbacteria bacterium RIFOXYB1_FULL_47_11</name>
    <dbReference type="NCBI Taxonomy" id="1798401"/>
    <lineage>
        <taxon>Bacteria</taxon>
        <taxon>Candidatus Gottesmaniibacteriota</taxon>
    </lineage>
</organism>
<dbReference type="AlphaFoldDB" id="A0A1F6BDI7"/>
<dbReference type="InterPro" id="IPR012840">
    <property type="entry name" value="NrdG2"/>
</dbReference>
<dbReference type="Proteomes" id="UP000176186">
    <property type="component" value="Unassembled WGS sequence"/>
</dbReference>
<dbReference type="Gene3D" id="3.20.20.70">
    <property type="entry name" value="Aldolase class I"/>
    <property type="match status" value="1"/>
</dbReference>
<proteinExistence type="predicted"/>
<gene>
    <name evidence="6" type="ORF">A2363_00035</name>
</gene>
<dbReference type="GO" id="GO:0003824">
    <property type="term" value="F:catalytic activity"/>
    <property type="evidence" value="ECO:0007669"/>
    <property type="project" value="InterPro"/>
</dbReference>
<dbReference type="InterPro" id="IPR007197">
    <property type="entry name" value="rSAM"/>
</dbReference>
<dbReference type="PANTHER" id="PTHR11228:SF27">
    <property type="entry name" value="GLYCYL-RADICAL ENZYME ACTIVATING ENZYME MJ1227-RELATED"/>
    <property type="match status" value="1"/>
</dbReference>
<dbReference type="SUPFAM" id="SSF102114">
    <property type="entry name" value="Radical SAM enzymes"/>
    <property type="match status" value="1"/>
</dbReference>
<evidence type="ECO:0000259" key="5">
    <source>
        <dbReference type="PROSITE" id="PS51918"/>
    </source>
</evidence>
<dbReference type="InterPro" id="IPR013785">
    <property type="entry name" value="Aldolase_TIM"/>
</dbReference>
<dbReference type="PANTHER" id="PTHR11228">
    <property type="entry name" value="RADICAL SAM DOMAIN PROTEIN"/>
    <property type="match status" value="1"/>
</dbReference>
<dbReference type="InterPro" id="IPR050377">
    <property type="entry name" value="Radical_SAM_PqqE_MftC-like"/>
</dbReference>
<feature type="domain" description="Radical SAM core" evidence="5">
    <location>
        <begin position="13"/>
        <end position="229"/>
    </location>
</feature>
<dbReference type="Pfam" id="PF04055">
    <property type="entry name" value="Radical_SAM"/>
    <property type="match status" value="1"/>
</dbReference>
<protein>
    <submittedName>
        <fullName evidence="6">Anaerobic ribonucleoside-triphosphate reductase activating protein</fullName>
    </submittedName>
</protein>
<dbReference type="GO" id="GO:0046872">
    <property type="term" value="F:metal ion binding"/>
    <property type="evidence" value="ECO:0007669"/>
    <property type="project" value="UniProtKB-KW"/>
</dbReference>
<dbReference type="GO" id="GO:0051536">
    <property type="term" value="F:iron-sulfur cluster binding"/>
    <property type="evidence" value="ECO:0007669"/>
    <property type="project" value="UniProtKB-KW"/>
</dbReference>
<comment type="caution">
    <text evidence="6">The sequence shown here is derived from an EMBL/GenBank/DDBJ whole genome shotgun (WGS) entry which is preliminary data.</text>
</comment>
<sequence>MVIGGLQKFSLVDYPGKTCAIIFTRGCNFRCRYCHNPELVIPEQYTLEIPLKVVFDFLETRRGKLDAVEITGGEPTQHADLIGVISQIKDMGFLVKLDSNGSRPEVLKTAIDQKLVDYLAMDVKAPLKDYVKIMGWQVPAEKLQQSISLIMNSGIDYEFRTTIVKSLTSKDDLREIAKTIKGAKRYFLQKFIPAKLVDSSCNNEVSYSDRELQELAQELMRYVVFCGVR</sequence>